<keyword evidence="2" id="KW-1185">Reference proteome</keyword>
<evidence type="ECO:0000313" key="1">
    <source>
        <dbReference type="EMBL" id="PSS37387.1"/>
    </source>
</evidence>
<protein>
    <submittedName>
        <fullName evidence="1">Uncharacterized protein</fullName>
    </submittedName>
</protein>
<sequence length="71" mass="8290">YREKVRSICLLPLINMNEWLLAQDGYTMEELDVYGVVDGKEAVVVHKTAEIPKLKVLRRQERQPIVHVFPN</sequence>
<dbReference type="Proteomes" id="UP000186601">
    <property type="component" value="Unassembled WGS sequence"/>
</dbReference>
<name>A0A2R6S520_9APHY</name>
<dbReference type="EMBL" id="MLYV02000046">
    <property type="protein sequence ID" value="PSS37387.1"/>
    <property type="molecule type" value="Genomic_DNA"/>
</dbReference>
<feature type="non-terminal residue" evidence="1">
    <location>
        <position position="1"/>
    </location>
</feature>
<gene>
    <name evidence="1" type="ORF">PHLCEN_2v771</name>
</gene>
<comment type="caution">
    <text evidence="1">The sequence shown here is derived from an EMBL/GenBank/DDBJ whole genome shotgun (WGS) entry which is preliminary data.</text>
</comment>
<reference evidence="1 2" key="1">
    <citation type="submission" date="2018-02" db="EMBL/GenBank/DDBJ databases">
        <title>Genome sequence of the basidiomycete white-rot fungus Phlebia centrifuga.</title>
        <authorList>
            <person name="Granchi Z."/>
            <person name="Peng M."/>
            <person name="de Vries R.P."/>
            <person name="Hilden K."/>
            <person name="Makela M.R."/>
            <person name="Grigoriev I."/>
            <person name="Riley R."/>
        </authorList>
    </citation>
    <scope>NUCLEOTIDE SEQUENCE [LARGE SCALE GENOMIC DNA]</scope>
    <source>
        <strain evidence="1 2">FBCC195</strain>
    </source>
</reference>
<proteinExistence type="predicted"/>
<dbReference type="OrthoDB" id="5894at2759"/>
<dbReference type="AlphaFoldDB" id="A0A2R6S520"/>
<organism evidence="1 2">
    <name type="scientific">Hermanssonia centrifuga</name>
    <dbReference type="NCBI Taxonomy" id="98765"/>
    <lineage>
        <taxon>Eukaryota</taxon>
        <taxon>Fungi</taxon>
        <taxon>Dikarya</taxon>
        <taxon>Basidiomycota</taxon>
        <taxon>Agaricomycotina</taxon>
        <taxon>Agaricomycetes</taxon>
        <taxon>Polyporales</taxon>
        <taxon>Meruliaceae</taxon>
        <taxon>Hermanssonia</taxon>
    </lineage>
</organism>
<accession>A0A2R6S520</accession>
<evidence type="ECO:0000313" key="2">
    <source>
        <dbReference type="Proteomes" id="UP000186601"/>
    </source>
</evidence>